<protein>
    <submittedName>
        <fullName evidence="5">Alcohol dehydrogenase</fullName>
    </submittedName>
</protein>
<organism evidence="5 6">
    <name type="scientific">Lachnellula suecica</name>
    <dbReference type="NCBI Taxonomy" id="602035"/>
    <lineage>
        <taxon>Eukaryota</taxon>
        <taxon>Fungi</taxon>
        <taxon>Dikarya</taxon>
        <taxon>Ascomycota</taxon>
        <taxon>Pezizomycotina</taxon>
        <taxon>Leotiomycetes</taxon>
        <taxon>Helotiales</taxon>
        <taxon>Lachnaceae</taxon>
        <taxon>Lachnellula</taxon>
    </lineage>
</organism>
<dbReference type="Gene3D" id="3.40.50.720">
    <property type="entry name" value="NAD(P)-binding Rossmann-like Domain"/>
    <property type="match status" value="2"/>
</dbReference>
<dbReference type="SMART" id="SM00829">
    <property type="entry name" value="PKS_ER"/>
    <property type="match status" value="1"/>
</dbReference>
<sequence>MTISNHVYRGVEGRVTKTPDTLPSELGPKEVLLRITHASLCGTDLHIVHLGIALGHEGVGIVEKTGSDVTQLKVGDRAGACGSCQYCLKGEETYCYLREGYAENGFNKGTFGDYYIGIETYLHKIPDSMASEHAAPLQCAGSTVYTALVSSIKPGDRVGVIGIGGLGHLAIQFSSKFGAETIAFSTSPSKEAEARSFGASEFYLLSEPEKIKRPLNVLIIAGNGYPDWAKSWPVFFDGYQLKSTIVGSRAVHKDMLAFAAHHNIKPTIEKFELSEEGLTQAVDKMQNGSLRYRAVLVRSEEA</sequence>
<proteinExistence type="predicted"/>
<evidence type="ECO:0000313" key="6">
    <source>
        <dbReference type="Proteomes" id="UP000469558"/>
    </source>
</evidence>
<dbReference type="InterPro" id="IPR029752">
    <property type="entry name" value="D-isomer_DH_CS1"/>
</dbReference>
<evidence type="ECO:0000259" key="4">
    <source>
        <dbReference type="SMART" id="SM00829"/>
    </source>
</evidence>
<reference evidence="5 6" key="1">
    <citation type="submission" date="2018-05" db="EMBL/GenBank/DDBJ databases">
        <title>Genome sequencing and assembly of the regulated plant pathogen Lachnellula willkommii and related sister species for the development of diagnostic species identification markers.</title>
        <authorList>
            <person name="Giroux E."/>
            <person name="Bilodeau G."/>
        </authorList>
    </citation>
    <scope>NUCLEOTIDE SEQUENCE [LARGE SCALE GENOMIC DNA]</scope>
    <source>
        <strain evidence="5 6">CBS 268.59</strain>
    </source>
</reference>
<keyword evidence="2" id="KW-0862">Zinc</keyword>
<keyword evidence="6" id="KW-1185">Reference proteome</keyword>
<evidence type="ECO:0000313" key="5">
    <source>
        <dbReference type="EMBL" id="TVY71367.1"/>
    </source>
</evidence>
<accession>A0A8T9C0D5</accession>
<name>A0A8T9C0D5_9HELO</name>
<dbReference type="GO" id="GO:0016616">
    <property type="term" value="F:oxidoreductase activity, acting on the CH-OH group of donors, NAD or NADP as acceptor"/>
    <property type="evidence" value="ECO:0007669"/>
    <property type="project" value="InterPro"/>
</dbReference>
<gene>
    <name evidence="5" type="primary">adh_0</name>
    <name evidence="5" type="ORF">LSUE1_G004867</name>
</gene>
<keyword evidence="3" id="KW-0560">Oxidoreductase</keyword>
<dbReference type="PROSITE" id="PS00065">
    <property type="entry name" value="D_2_HYDROXYACID_DH_1"/>
    <property type="match status" value="1"/>
</dbReference>
<dbReference type="Proteomes" id="UP000469558">
    <property type="component" value="Unassembled WGS sequence"/>
</dbReference>
<dbReference type="InterPro" id="IPR020843">
    <property type="entry name" value="ER"/>
</dbReference>
<dbReference type="GO" id="GO:0008270">
    <property type="term" value="F:zinc ion binding"/>
    <property type="evidence" value="ECO:0007669"/>
    <property type="project" value="InterPro"/>
</dbReference>
<evidence type="ECO:0000256" key="3">
    <source>
        <dbReference type="ARBA" id="ARBA00023002"/>
    </source>
</evidence>
<dbReference type="Pfam" id="PF08240">
    <property type="entry name" value="ADH_N"/>
    <property type="match status" value="1"/>
</dbReference>
<dbReference type="InterPro" id="IPR002328">
    <property type="entry name" value="ADH_Zn_CS"/>
</dbReference>
<comment type="caution">
    <text evidence="5">The sequence shown here is derived from an EMBL/GenBank/DDBJ whole genome shotgun (WGS) entry which is preliminary data.</text>
</comment>
<dbReference type="InterPro" id="IPR011032">
    <property type="entry name" value="GroES-like_sf"/>
</dbReference>
<dbReference type="OrthoDB" id="1879366at2759"/>
<keyword evidence="1" id="KW-0479">Metal-binding</keyword>
<dbReference type="PANTHER" id="PTHR42683">
    <property type="entry name" value="ALDEHYDE REDUCTASE"/>
    <property type="match status" value="1"/>
</dbReference>
<evidence type="ECO:0000256" key="1">
    <source>
        <dbReference type="ARBA" id="ARBA00022723"/>
    </source>
</evidence>
<evidence type="ECO:0000256" key="2">
    <source>
        <dbReference type="ARBA" id="ARBA00022833"/>
    </source>
</evidence>
<dbReference type="AlphaFoldDB" id="A0A8T9C0D5"/>
<dbReference type="InterPro" id="IPR047109">
    <property type="entry name" value="CAD-like"/>
</dbReference>
<dbReference type="InterPro" id="IPR036291">
    <property type="entry name" value="NAD(P)-bd_dom_sf"/>
</dbReference>
<dbReference type="EMBL" id="QGMK01001254">
    <property type="protein sequence ID" value="TVY71367.1"/>
    <property type="molecule type" value="Genomic_DNA"/>
</dbReference>
<dbReference type="PROSITE" id="PS00059">
    <property type="entry name" value="ADH_ZINC"/>
    <property type="match status" value="1"/>
</dbReference>
<feature type="domain" description="Enoyl reductase (ER)" evidence="4">
    <location>
        <begin position="13"/>
        <end position="296"/>
    </location>
</feature>
<dbReference type="InterPro" id="IPR013154">
    <property type="entry name" value="ADH-like_N"/>
</dbReference>
<dbReference type="SUPFAM" id="SSF51735">
    <property type="entry name" value="NAD(P)-binding Rossmann-fold domains"/>
    <property type="match status" value="1"/>
</dbReference>
<dbReference type="SUPFAM" id="SSF50129">
    <property type="entry name" value="GroES-like"/>
    <property type="match status" value="1"/>
</dbReference>
<dbReference type="Gene3D" id="3.90.180.10">
    <property type="entry name" value="Medium-chain alcohol dehydrogenases, catalytic domain"/>
    <property type="match status" value="2"/>
</dbReference>